<dbReference type="Pfam" id="PF13374">
    <property type="entry name" value="TPR_10"/>
    <property type="match status" value="1"/>
</dbReference>
<accession>A0A6A6EUQ9</accession>
<keyword evidence="1" id="KW-0802">TPR repeat</keyword>
<dbReference type="InterPro" id="IPR027417">
    <property type="entry name" value="P-loop_NTPase"/>
</dbReference>
<dbReference type="PANTHER" id="PTHR46082">
    <property type="entry name" value="ATP/GTP-BINDING PROTEIN-RELATED"/>
    <property type="match status" value="1"/>
</dbReference>
<gene>
    <name evidence="3" type="ORF">K469DRAFT_618834</name>
</gene>
<dbReference type="Gene3D" id="1.25.40.10">
    <property type="entry name" value="Tetratricopeptide repeat domain"/>
    <property type="match status" value="2"/>
</dbReference>
<evidence type="ECO:0000259" key="2">
    <source>
        <dbReference type="Pfam" id="PF00931"/>
    </source>
</evidence>
<reference evidence="3" key="1">
    <citation type="journal article" date="2020" name="Stud. Mycol.">
        <title>101 Dothideomycetes genomes: a test case for predicting lifestyles and emergence of pathogens.</title>
        <authorList>
            <person name="Haridas S."/>
            <person name="Albert R."/>
            <person name="Binder M."/>
            <person name="Bloem J."/>
            <person name="Labutti K."/>
            <person name="Salamov A."/>
            <person name="Andreopoulos B."/>
            <person name="Baker S."/>
            <person name="Barry K."/>
            <person name="Bills G."/>
            <person name="Bluhm B."/>
            <person name="Cannon C."/>
            <person name="Castanera R."/>
            <person name="Culley D."/>
            <person name="Daum C."/>
            <person name="Ezra D."/>
            <person name="Gonzalez J."/>
            <person name="Henrissat B."/>
            <person name="Kuo A."/>
            <person name="Liang C."/>
            <person name="Lipzen A."/>
            <person name="Lutzoni F."/>
            <person name="Magnuson J."/>
            <person name="Mondo S."/>
            <person name="Nolan M."/>
            <person name="Ohm R."/>
            <person name="Pangilinan J."/>
            <person name="Park H.-J."/>
            <person name="Ramirez L."/>
            <person name="Alfaro M."/>
            <person name="Sun H."/>
            <person name="Tritt A."/>
            <person name="Yoshinaga Y."/>
            <person name="Zwiers L.-H."/>
            <person name="Turgeon B."/>
            <person name="Goodwin S."/>
            <person name="Spatafora J."/>
            <person name="Crous P."/>
            <person name="Grigoriev I."/>
        </authorList>
    </citation>
    <scope>NUCLEOTIDE SEQUENCE</scope>
    <source>
        <strain evidence="3">CBS 207.26</strain>
    </source>
</reference>
<dbReference type="AlphaFoldDB" id="A0A6A6EUQ9"/>
<dbReference type="Pfam" id="PF13424">
    <property type="entry name" value="TPR_12"/>
    <property type="match status" value="3"/>
</dbReference>
<dbReference type="GO" id="GO:0043531">
    <property type="term" value="F:ADP binding"/>
    <property type="evidence" value="ECO:0007669"/>
    <property type="project" value="InterPro"/>
</dbReference>
<dbReference type="PRINTS" id="PR00364">
    <property type="entry name" value="DISEASERSIST"/>
</dbReference>
<dbReference type="PROSITE" id="PS50005">
    <property type="entry name" value="TPR"/>
    <property type="match status" value="2"/>
</dbReference>
<protein>
    <submittedName>
        <fullName evidence="3">TPR-like protein</fullName>
    </submittedName>
</protein>
<feature type="domain" description="NB-ARC" evidence="2">
    <location>
        <begin position="75"/>
        <end position="228"/>
    </location>
</feature>
<feature type="repeat" description="TPR" evidence="1">
    <location>
        <begin position="645"/>
        <end position="678"/>
    </location>
</feature>
<dbReference type="SMART" id="SM00028">
    <property type="entry name" value="TPR"/>
    <property type="match status" value="7"/>
</dbReference>
<dbReference type="InterPro" id="IPR019734">
    <property type="entry name" value="TPR_rpt"/>
</dbReference>
<dbReference type="SUPFAM" id="SSF48452">
    <property type="entry name" value="TPR-like"/>
    <property type="match status" value="2"/>
</dbReference>
<dbReference type="Gene3D" id="3.40.50.300">
    <property type="entry name" value="P-loop containing nucleotide triphosphate hydrolases"/>
    <property type="match status" value="1"/>
</dbReference>
<feature type="repeat" description="TPR" evidence="1">
    <location>
        <begin position="561"/>
        <end position="594"/>
    </location>
</feature>
<organism evidence="3 4">
    <name type="scientific">Zopfia rhizophila CBS 207.26</name>
    <dbReference type="NCBI Taxonomy" id="1314779"/>
    <lineage>
        <taxon>Eukaryota</taxon>
        <taxon>Fungi</taxon>
        <taxon>Dikarya</taxon>
        <taxon>Ascomycota</taxon>
        <taxon>Pezizomycotina</taxon>
        <taxon>Dothideomycetes</taxon>
        <taxon>Dothideomycetes incertae sedis</taxon>
        <taxon>Zopfiaceae</taxon>
        <taxon>Zopfia</taxon>
    </lineage>
</organism>
<dbReference type="Proteomes" id="UP000800200">
    <property type="component" value="Unassembled WGS sequence"/>
</dbReference>
<dbReference type="PANTHER" id="PTHR46082:SF6">
    <property type="entry name" value="AAA+ ATPASE DOMAIN-CONTAINING PROTEIN-RELATED"/>
    <property type="match status" value="1"/>
</dbReference>
<name>A0A6A6EUQ9_9PEZI</name>
<dbReference type="SUPFAM" id="SSF52540">
    <property type="entry name" value="P-loop containing nucleoside triphosphate hydrolases"/>
    <property type="match status" value="1"/>
</dbReference>
<dbReference type="OrthoDB" id="674604at2759"/>
<proteinExistence type="predicted"/>
<dbReference type="InterPro" id="IPR002182">
    <property type="entry name" value="NB-ARC"/>
</dbReference>
<evidence type="ECO:0000313" key="3">
    <source>
        <dbReference type="EMBL" id="KAF2193616.1"/>
    </source>
</evidence>
<evidence type="ECO:0000256" key="1">
    <source>
        <dbReference type="PROSITE-ProRule" id="PRU00339"/>
    </source>
</evidence>
<dbReference type="InterPro" id="IPR053137">
    <property type="entry name" value="NLR-like"/>
</dbReference>
<dbReference type="Pfam" id="PF00931">
    <property type="entry name" value="NB-ARC"/>
    <property type="match status" value="1"/>
</dbReference>
<dbReference type="EMBL" id="ML994613">
    <property type="protein sequence ID" value="KAF2193616.1"/>
    <property type="molecule type" value="Genomic_DNA"/>
</dbReference>
<dbReference type="InterPro" id="IPR011990">
    <property type="entry name" value="TPR-like_helical_dom_sf"/>
</dbReference>
<keyword evidence="4" id="KW-1185">Reference proteome</keyword>
<evidence type="ECO:0000313" key="4">
    <source>
        <dbReference type="Proteomes" id="UP000800200"/>
    </source>
</evidence>
<sequence length="803" mass="90443">MVRFESRGDGGYKTVSGHLQIMVRRAGDVVASRWEEEGRVDAARINWEDSFSVGFSLAEVSETEHFVARQQELAEMHAVLCSEDSDDGRRTVVLHGLGGIGKTQLAVAYAKQHKADYSAVFWLNIKDEDAVKQSYVRMANRIRQHCSAASQLNSVTETSGLDDVVAAVKQWLDHPKNTRWLMVFDNYDNPKLANTPNPTAVDIRQFLPNAYHGSIVVTTRTSQVAIGHRIQVRKLEDVRDSLQILCDASRRKDALNDPGAAAVAKVLDGLPLALATAGAYLDQVATSFQDYLRLYKASWLKLQQTTPELSSYEDQQLYTTWQLSYDHIKRQNELSARLLQLWAYFDNQDLWFELLREQNSAGPEWFARLTEDELSFHQAIRVLCNHGLAEADRPSEMDEIESTGYSMHSCVHEWTTHVLNQEWSREVARLSLYCVSSHVPVIDAKGSWMTQRRLMQHASRCWSSVKAGRVEEESGLLVALYNLGNLYSTLAKLEEAEQMFDWALHGFQNILGRNHISTLGIVNSMGDLYTKQGKLMKAEKMYKRALHGFEMALGPNHTSTLNTFNCLGILYRRLDKLGEAEEMYQRALQGYKKALGSGHMMTINTANNLGLLYFDQRRLGEAEEMYLLALHGFEKALGHNHPLILNVVNNLGMLYAVQEKLGPAVEMYKRALQGKENALGLDHTSTLGTVNNMGMLYAAHGCLNEAKEMYLRALQGKEKAFGPDHMSTLGTVNNLGMLYAAHGRLVEAEEMLLRALRGKEKVLGPDHTSTLNTVNNLTIIYKWMGRKSEAQQLYARFPKSTAG</sequence>